<sequence>MTTTVDATEKINRAKGAIKSSVTKLETFLEKASVTELQIKIKKIEQLHKKLDELLNEFFLIKDFSGLQDTANDFEQVDSRLGRIG</sequence>
<name>A0A4Y2KWZ7_ARAVE</name>
<dbReference type="EMBL" id="BGPR01116358">
    <property type="protein sequence ID" value="GBN06792.1"/>
    <property type="molecule type" value="Genomic_DNA"/>
</dbReference>
<dbReference type="OrthoDB" id="6446309at2759"/>
<proteinExistence type="predicted"/>
<organism evidence="1 2">
    <name type="scientific">Araneus ventricosus</name>
    <name type="common">Orbweaver spider</name>
    <name type="synonym">Epeira ventricosa</name>
    <dbReference type="NCBI Taxonomy" id="182803"/>
    <lineage>
        <taxon>Eukaryota</taxon>
        <taxon>Metazoa</taxon>
        <taxon>Ecdysozoa</taxon>
        <taxon>Arthropoda</taxon>
        <taxon>Chelicerata</taxon>
        <taxon>Arachnida</taxon>
        <taxon>Araneae</taxon>
        <taxon>Araneomorphae</taxon>
        <taxon>Entelegynae</taxon>
        <taxon>Araneoidea</taxon>
        <taxon>Araneidae</taxon>
        <taxon>Araneus</taxon>
    </lineage>
</organism>
<dbReference type="AlphaFoldDB" id="A0A4Y2KWZ7"/>
<feature type="non-terminal residue" evidence="1">
    <location>
        <position position="85"/>
    </location>
</feature>
<comment type="caution">
    <text evidence="1">The sequence shown here is derived from an EMBL/GenBank/DDBJ whole genome shotgun (WGS) entry which is preliminary data.</text>
</comment>
<accession>A0A4Y2KWZ7</accession>
<protein>
    <submittedName>
        <fullName evidence="1">Uncharacterized protein</fullName>
    </submittedName>
</protein>
<dbReference type="Proteomes" id="UP000499080">
    <property type="component" value="Unassembled WGS sequence"/>
</dbReference>
<evidence type="ECO:0000313" key="1">
    <source>
        <dbReference type="EMBL" id="GBN06792.1"/>
    </source>
</evidence>
<reference evidence="1 2" key="1">
    <citation type="journal article" date="2019" name="Sci. Rep.">
        <title>Orb-weaving spider Araneus ventricosus genome elucidates the spidroin gene catalogue.</title>
        <authorList>
            <person name="Kono N."/>
            <person name="Nakamura H."/>
            <person name="Ohtoshi R."/>
            <person name="Moran D.A.P."/>
            <person name="Shinohara A."/>
            <person name="Yoshida Y."/>
            <person name="Fujiwara M."/>
            <person name="Mori M."/>
            <person name="Tomita M."/>
            <person name="Arakawa K."/>
        </authorList>
    </citation>
    <scope>NUCLEOTIDE SEQUENCE [LARGE SCALE GENOMIC DNA]</scope>
</reference>
<gene>
    <name evidence="1" type="ORF">AVEN_202058_1</name>
</gene>
<evidence type="ECO:0000313" key="2">
    <source>
        <dbReference type="Proteomes" id="UP000499080"/>
    </source>
</evidence>
<keyword evidence="2" id="KW-1185">Reference proteome</keyword>